<comment type="caution">
    <text evidence="1">The sequence shown here is derived from an EMBL/GenBank/DDBJ whole genome shotgun (WGS) entry which is preliminary data.</text>
</comment>
<proteinExistence type="predicted"/>
<dbReference type="Proteomes" id="UP000014140">
    <property type="component" value="Unassembled WGS sequence"/>
</dbReference>
<dbReference type="AlphaFoldDB" id="S0GKG3"/>
<dbReference type="HOGENOM" id="CLU_2274654_0_0_10"/>
<evidence type="ECO:0000313" key="1">
    <source>
        <dbReference type="EMBL" id="EOS15292.1"/>
    </source>
</evidence>
<keyword evidence="2" id="KW-1185">Reference proteome</keyword>
<reference evidence="1 2" key="1">
    <citation type="submission" date="2013-04" db="EMBL/GenBank/DDBJ databases">
        <title>The Genome Sequence of Parabacteroides goldsteinii dnLKV18.</title>
        <authorList>
            <consortium name="The Broad Institute Genomics Platform"/>
            <consortium name="The Broad Institute Genome Sequencing Center for Infectious Disease"/>
            <person name="Earl A."/>
            <person name="Xavier R."/>
            <person name="Kuhn K."/>
            <person name="Stappenbeck T."/>
            <person name="Walker B."/>
            <person name="Young S."/>
            <person name="Zeng Q."/>
            <person name="Gargeya S."/>
            <person name="Fitzgerald M."/>
            <person name="Haas B."/>
            <person name="Abouelleil A."/>
            <person name="Allen A.W."/>
            <person name="Alvarado L."/>
            <person name="Arachchi H.M."/>
            <person name="Berlin A.M."/>
            <person name="Chapman S.B."/>
            <person name="Gainer-Dewar J."/>
            <person name="Goldberg J."/>
            <person name="Griggs A."/>
            <person name="Gujja S."/>
            <person name="Hansen M."/>
            <person name="Howarth C."/>
            <person name="Imamovic A."/>
            <person name="Ireland A."/>
            <person name="Larimer J."/>
            <person name="McCowan C."/>
            <person name="Murphy C."/>
            <person name="Pearson M."/>
            <person name="Poon T.W."/>
            <person name="Priest M."/>
            <person name="Roberts A."/>
            <person name="Saif S."/>
            <person name="Shea T."/>
            <person name="Sisk P."/>
            <person name="Sykes S."/>
            <person name="Wortman J."/>
            <person name="Nusbaum C."/>
            <person name="Birren B."/>
        </authorList>
    </citation>
    <scope>NUCLEOTIDE SEQUENCE [LARGE SCALE GENOMIC DNA]</scope>
    <source>
        <strain evidence="2">dnLKV18</strain>
    </source>
</reference>
<dbReference type="EMBL" id="ASSQ01000020">
    <property type="protein sequence ID" value="EOS15292.1"/>
    <property type="molecule type" value="Genomic_DNA"/>
</dbReference>
<dbReference type="PATRIC" id="fig|1235789.3.peg.3612"/>
<accession>S0GKG3</accession>
<sequence length="102" mass="12094">MRDSIFSLRGDKLTPRYFVDYKDKSMSKVDRKSILKRTREPLIVQQENLQSAIDKGFKYWQKEGLLTAERAEELKNMIEEQFPDRNNIGETNPVLFLLKVKK</sequence>
<evidence type="ECO:0000313" key="2">
    <source>
        <dbReference type="Proteomes" id="UP000014140"/>
    </source>
</evidence>
<gene>
    <name evidence="1" type="ORF">C803_03602</name>
</gene>
<protein>
    <submittedName>
        <fullName evidence="1">Uncharacterized protein</fullName>
    </submittedName>
</protein>
<name>S0GKG3_9BACT</name>
<organism evidence="1 2">
    <name type="scientific">Parabacteroides goldsteinii dnLKV18</name>
    <dbReference type="NCBI Taxonomy" id="1235789"/>
    <lineage>
        <taxon>Bacteria</taxon>
        <taxon>Pseudomonadati</taxon>
        <taxon>Bacteroidota</taxon>
        <taxon>Bacteroidia</taxon>
        <taxon>Bacteroidales</taxon>
        <taxon>Tannerellaceae</taxon>
        <taxon>Parabacteroides</taxon>
    </lineage>
</organism>